<comment type="caution">
    <text evidence="2">The sequence shown here is derived from an EMBL/GenBank/DDBJ whole genome shotgun (WGS) entry which is preliminary data.</text>
</comment>
<evidence type="ECO:0000313" key="2">
    <source>
        <dbReference type="EMBL" id="PJE73110.1"/>
    </source>
</evidence>
<proteinExistence type="predicted"/>
<accession>A0A2M8L930</accession>
<feature type="region of interest" description="Disordered" evidence="1">
    <location>
        <begin position="97"/>
        <end position="127"/>
    </location>
</feature>
<name>A0A2M8L930_9BACT</name>
<evidence type="ECO:0000313" key="3">
    <source>
        <dbReference type="Proteomes" id="UP000230603"/>
    </source>
</evidence>
<protein>
    <submittedName>
        <fullName evidence="2">Uncharacterized protein</fullName>
    </submittedName>
</protein>
<reference evidence="3" key="1">
    <citation type="submission" date="2017-09" db="EMBL/GenBank/DDBJ databases">
        <title>Depth-based differentiation of microbial function through sediment-hosted aquifers and enrichment of novel symbionts in the deep terrestrial subsurface.</title>
        <authorList>
            <person name="Probst A.J."/>
            <person name="Ladd B."/>
            <person name="Jarett J.K."/>
            <person name="Geller-Mcgrath D.E."/>
            <person name="Sieber C.M.K."/>
            <person name="Emerson J.B."/>
            <person name="Anantharaman K."/>
            <person name="Thomas B.C."/>
            <person name="Malmstrom R."/>
            <person name="Stieglmeier M."/>
            <person name="Klingl A."/>
            <person name="Woyke T."/>
            <person name="Ryan C.M."/>
            <person name="Banfield J.F."/>
        </authorList>
    </citation>
    <scope>NUCLEOTIDE SEQUENCE [LARGE SCALE GENOMIC DNA]</scope>
</reference>
<gene>
    <name evidence="2" type="ORF">COV00_01655</name>
</gene>
<organism evidence="2 3">
    <name type="scientific">Candidatus Tagabacteria bacterium CG10_big_fil_rev_8_21_14_0_10_40_13</name>
    <dbReference type="NCBI Taxonomy" id="1975022"/>
    <lineage>
        <taxon>Bacteria</taxon>
        <taxon>Candidatus Tagaibacteriota</taxon>
    </lineage>
</organism>
<dbReference type="AlphaFoldDB" id="A0A2M8L930"/>
<sequence length="127" mass="14288">MKTGKENGLNIEQIGILGEETGNLMLGITRPNDFIEKITGQLKIDKIKARKIAETLNKQVFSKIRESLQKIHGHGVSAEKTAPTITPQTIKPRAYIDEEQPVRSSAETIQKKHPYIQGQDPYREPIN</sequence>
<dbReference type="EMBL" id="PFEP01000025">
    <property type="protein sequence ID" value="PJE73110.1"/>
    <property type="molecule type" value="Genomic_DNA"/>
</dbReference>
<dbReference type="Proteomes" id="UP000230603">
    <property type="component" value="Unassembled WGS sequence"/>
</dbReference>
<evidence type="ECO:0000256" key="1">
    <source>
        <dbReference type="SAM" id="MobiDB-lite"/>
    </source>
</evidence>